<sequence length="92" mass="10020">MVARLELLEAEQLAREGFADEDVLALPLDVAGRPHPAHLMIGVVPGVLDGLRHRPRGCDVEIGRGMLRDCLVRPLLVVVPAERIEIVSRGVV</sequence>
<name>A0A348FXR5_9HYPH</name>
<accession>A0A348FXR5</accession>
<proteinExistence type="predicted"/>
<evidence type="ECO:0000313" key="2">
    <source>
        <dbReference type="Proteomes" id="UP000266934"/>
    </source>
</evidence>
<dbReference type="KEGG" id="blag:BLTE_07830"/>
<dbReference type="EMBL" id="AP018907">
    <property type="protein sequence ID" value="BBF92098.1"/>
    <property type="molecule type" value="Genomic_DNA"/>
</dbReference>
<dbReference type="Proteomes" id="UP000266934">
    <property type="component" value="Chromosome"/>
</dbReference>
<gene>
    <name evidence="1" type="ORF">BLTE_07830</name>
</gene>
<protein>
    <submittedName>
        <fullName evidence="1">Uncharacterized protein</fullName>
    </submittedName>
</protein>
<dbReference type="AlphaFoldDB" id="A0A348FXR5"/>
<keyword evidence="2" id="KW-1185">Reference proteome</keyword>
<reference evidence="1 2" key="1">
    <citation type="submission" date="2018-08" db="EMBL/GenBank/DDBJ databases">
        <title>Complete genome sequencing of Blastochloris tepida GI.</title>
        <authorList>
            <person name="Tsukatani Y."/>
            <person name="Mori H."/>
        </authorList>
    </citation>
    <scope>NUCLEOTIDE SEQUENCE [LARGE SCALE GENOMIC DNA]</scope>
    <source>
        <strain evidence="1 2">GI</strain>
    </source>
</reference>
<organism evidence="1 2">
    <name type="scientific">Blastochloris tepida</name>
    <dbReference type="NCBI Taxonomy" id="2233851"/>
    <lineage>
        <taxon>Bacteria</taxon>
        <taxon>Pseudomonadati</taxon>
        <taxon>Pseudomonadota</taxon>
        <taxon>Alphaproteobacteria</taxon>
        <taxon>Hyphomicrobiales</taxon>
        <taxon>Blastochloridaceae</taxon>
        <taxon>Blastochloris</taxon>
    </lineage>
</organism>
<evidence type="ECO:0000313" key="1">
    <source>
        <dbReference type="EMBL" id="BBF92098.1"/>
    </source>
</evidence>